<evidence type="ECO:0000256" key="1">
    <source>
        <dbReference type="SAM" id="Phobius"/>
    </source>
</evidence>
<comment type="caution">
    <text evidence="2">The sequence shown here is derived from an EMBL/GenBank/DDBJ whole genome shotgun (WGS) entry which is preliminary data.</text>
</comment>
<feature type="transmembrane region" description="Helical" evidence="1">
    <location>
        <begin position="6"/>
        <end position="24"/>
    </location>
</feature>
<sequence length="62" mass="6945">MARETVFTAIIPAILIFFLVFFNIRKMQKQAKIMKMEHEGKCGGGCAGCAHSKSCHSEKKEL</sequence>
<organism evidence="2 3">
    <name type="scientific">Anaerotignum faecicola</name>
    <dbReference type="NCBI Taxonomy" id="2358141"/>
    <lineage>
        <taxon>Bacteria</taxon>
        <taxon>Bacillati</taxon>
        <taxon>Bacillota</taxon>
        <taxon>Clostridia</taxon>
        <taxon>Lachnospirales</taxon>
        <taxon>Anaerotignaceae</taxon>
        <taxon>Anaerotignum</taxon>
    </lineage>
</organism>
<protein>
    <recommendedName>
        <fullName evidence="4">FeoB-associated Cys-rich membrane protein</fullName>
    </recommendedName>
</protein>
<dbReference type="EMBL" id="BHVZ01000002">
    <property type="protein sequence ID" value="GCB29657.1"/>
    <property type="molecule type" value="Genomic_DNA"/>
</dbReference>
<name>A0A401LDK2_9FIRM</name>
<dbReference type="Pfam" id="PF12669">
    <property type="entry name" value="FeoB_associated"/>
    <property type="match status" value="1"/>
</dbReference>
<keyword evidence="1" id="KW-0812">Transmembrane</keyword>
<accession>A0A401LDK2</accession>
<keyword evidence="3" id="KW-1185">Reference proteome</keyword>
<proteinExistence type="predicted"/>
<gene>
    <name evidence="2" type="ORF">KGMB03357_13180</name>
</gene>
<reference evidence="2 3" key="1">
    <citation type="submission" date="2018-10" db="EMBL/GenBank/DDBJ databases">
        <title>Draft Genome Sequence of Anaerotignum sp. KCTC 15736.</title>
        <authorList>
            <person name="Choi S.H."/>
            <person name="Kim J.S."/>
            <person name="Kang S.W."/>
            <person name="Lee J.S."/>
            <person name="Park S.H."/>
        </authorList>
    </citation>
    <scope>NUCLEOTIDE SEQUENCE [LARGE SCALE GENOMIC DNA]</scope>
    <source>
        <strain evidence="2 3">KCTC 15736</strain>
    </source>
</reference>
<keyword evidence="1" id="KW-0472">Membrane</keyword>
<dbReference type="AlphaFoldDB" id="A0A401LDK2"/>
<keyword evidence="1" id="KW-1133">Transmembrane helix</keyword>
<evidence type="ECO:0000313" key="3">
    <source>
        <dbReference type="Proteomes" id="UP000287361"/>
    </source>
</evidence>
<dbReference type="Proteomes" id="UP000287361">
    <property type="component" value="Unassembled WGS sequence"/>
</dbReference>
<evidence type="ECO:0000313" key="2">
    <source>
        <dbReference type="EMBL" id="GCB29657.1"/>
    </source>
</evidence>
<evidence type="ECO:0008006" key="4">
    <source>
        <dbReference type="Google" id="ProtNLM"/>
    </source>
</evidence>